<dbReference type="Gene3D" id="1.25.40.20">
    <property type="entry name" value="Ankyrin repeat-containing domain"/>
    <property type="match status" value="2"/>
</dbReference>
<dbReference type="Proteomes" id="UP000481153">
    <property type="component" value="Unassembled WGS sequence"/>
</dbReference>
<dbReference type="InterPro" id="IPR036770">
    <property type="entry name" value="Ankyrin_rpt-contain_sf"/>
</dbReference>
<dbReference type="InterPro" id="IPR002110">
    <property type="entry name" value="Ankyrin_rpt"/>
</dbReference>
<name>A0A6G0WL68_9STRA</name>
<accession>A0A6G0WL68</accession>
<dbReference type="VEuPathDB" id="FungiDB:AeMF1_013568"/>
<evidence type="ECO:0000313" key="2">
    <source>
        <dbReference type="Proteomes" id="UP000481153"/>
    </source>
</evidence>
<dbReference type="AlphaFoldDB" id="A0A6G0WL68"/>
<evidence type="ECO:0000313" key="1">
    <source>
        <dbReference type="EMBL" id="KAF0728021.1"/>
    </source>
</evidence>
<comment type="caution">
    <text evidence="1">The sequence shown here is derived from an EMBL/GenBank/DDBJ whole genome shotgun (WGS) entry which is preliminary data.</text>
</comment>
<dbReference type="Gene3D" id="1.10.10.2360">
    <property type="match status" value="2"/>
</dbReference>
<dbReference type="PANTHER" id="PTHR46586">
    <property type="entry name" value="ANKYRIN REPEAT-CONTAINING PROTEIN"/>
    <property type="match status" value="1"/>
</dbReference>
<dbReference type="PANTHER" id="PTHR46586:SF3">
    <property type="entry name" value="ANKYRIN REPEAT-CONTAINING PROTEIN"/>
    <property type="match status" value="1"/>
</dbReference>
<organism evidence="1 2">
    <name type="scientific">Aphanomyces euteiches</name>
    <dbReference type="NCBI Taxonomy" id="100861"/>
    <lineage>
        <taxon>Eukaryota</taxon>
        <taxon>Sar</taxon>
        <taxon>Stramenopiles</taxon>
        <taxon>Oomycota</taxon>
        <taxon>Saprolegniomycetes</taxon>
        <taxon>Saprolegniales</taxon>
        <taxon>Verrucalvaceae</taxon>
        <taxon>Aphanomyces</taxon>
    </lineage>
</organism>
<dbReference type="Pfam" id="PF12796">
    <property type="entry name" value="Ank_2"/>
    <property type="match status" value="1"/>
</dbReference>
<dbReference type="Pfam" id="PF21240">
    <property type="entry name" value="Nup98_GLEBS"/>
    <property type="match status" value="1"/>
</dbReference>
<dbReference type="InterPro" id="IPR052050">
    <property type="entry name" value="SecEffector_AnkRepeat"/>
</dbReference>
<gene>
    <name evidence="1" type="ORF">Ae201684_014127</name>
</gene>
<dbReference type="SUPFAM" id="SSF48403">
    <property type="entry name" value="Ankyrin repeat"/>
    <property type="match status" value="2"/>
</dbReference>
<sequence length="830" mass="95183">MTAWRTILESEDIFGTITAFQGGYSQSILSLNRLVKPVFHVPCDEWFTVWAEENHHVLKPWLDQCDTTKLCTLFERLPRLREIVVIEAVVSGRLTLLEYLHSVLNLHTVYERLLDIAARFGQLGILKFLQSVEHAGCSKQAIDEAATHGHLEVVEWLFENREDGFTLQAWYGASKNGHIAILDCLQTHQEMEYTADIHNELRQKFSLSASEWAGIDILKWFRANRPKDFEVADGPLVEAVATGDMDAILNLTQNNALLIRRYFKTAIVYGHLDDAKRTEFHERGIMTNICLRVMPLVAKNGHLEVIKWWVHQPVEQLETEKLLMAALNASQWHVSDWLLNNLPQFRIEQFCTLLRPIPFSKFGRASPMFQKIVLQDMPIKSAVVAARLGNLEALRLHPIESLTARVAEQASFGGHLRLLKYLHESGLHCDSLLPATYSGRLNVVKFLFENRLSMRNLYFLRQYDLLVRHTEIMIYLAKSLKANDDLQVSQAVTSGQLDLFHHMLSNLDNFWWCGPKVWQSICARGDLQFAQYVMNHNVRLLYSPYCPEVFVSIPILRFLVKQSLPRTDNQSYLLKQAASTGYLPAVQFLLDKFQDSYTPRAMYTAAGRGHLEVVKYLHAKQPEAYTTEAIVEASTNGHLDVVKWLYENSHDGSVDEALVEAAQEDHLHVVQWLVERHGSEWHLEGFLWMGPKVRAYFAKYRFFGSSEAVSKSQESPLGSGRASFTATEEIPEAETIVSISGMKWYTNISSEELRWQTYSKKDTPRGIRSAHDIPPYRSSILQVLPQQSRRYIQAISAMETYEDKSTEEIRWEDYSFRATLSPKESSVKDG</sequence>
<protein>
    <submittedName>
        <fullName evidence="1">Uncharacterized protein</fullName>
    </submittedName>
</protein>
<reference evidence="1 2" key="1">
    <citation type="submission" date="2019-07" db="EMBL/GenBank/DDBJ databases">
        <title>Genomics analysis of Aphanomyces spp. identifies a new class of oomycete effector associated with host adaptation.</title>
        <authorList>
            <person name="Gaulin E."/>
        </authorList>
    </citation>
    <scope>NUCLEOTIDE SEQUENCE [LARGE SCALE GENOMIC DNA]</scope>
    <source>
        <strain evidence="1 2">ATCC 201684</strain>
    </source>
</reference>
<proteinExistence type="predicted"/>
<keyword evidence="2" id="KW-1185">Reference proteome</keyword>
<dbReference type="EMBL" id="VJMJ01000184">
    <property type="protein sequence ID" value="KAF0728021.1"/>
    <property type="molecule type" value="Genomic_DNA"/>
</dbReference>